<feature type="domain" description="BHLH" evidence="5">
    <location>
        <begin position="78"/>
        <end position="127"/>
    </location>
</feature>
<reference evidence="6 7" key="1">
    <citation type="submission" date="2021-09" db="EMBL/GenBank/DDBJ databases">
        <title>Genomic insights and catalytic innovation underlie evolution of tropane alkaloids biosynthesis.</title>
        <authorList>
            <person name="Wang Y.-J."/>
            <person name="Tian T."/>
            <person name="Huang J.-P."/>
            <person name="Huang S.-X."/>
        </authorList>
    </citation>
    <scope>NUCLEOTIDE SEQUENCE [LARGE SCALE GENOMIC DNA]</scope>
    <source>
        <strain evidence="6">KIB-2018</strain>
        <tissue evidence="6">Leaf</tissue>
    </source>
</reference>
<dbReference type="Pfam" id="PF00010">
    <property type="entry name" value="HLH"/>
    <property type="match status" value="1"/>
</dbReference>
<evidence type="ECO:0000256" key="1">
    <source>
        <dbReference type="ARBA" id="ARBA00004123"/>
    </source>
</evidence>
<dbReference type="GO" id="GO:0005634">
    <property type="term" value="C:nucleus"/>
    <property type="evidence" value="ECO:0007669"/>
    <property type="project" value="UniProtKB-SubCell"/>
</dbReference>
<gene>
    <name evidence="6" type="ORF">K2173_021622</name>
</gene>
<dbReference type="Proteomes" id="UP001159364">
    <property type="component" value="Linkage Group LG04"/>
</dbReference>
<comment type="subcellular location">
    <subcellularLocation>
        <location evidence="1">Nucleus</location>
    </subcellularLocation>
</comment>
<proteinExistence type="predicted"/>
<evidence type="ECO:0000259" key="5">
    <source>
        <dbReference type="PROSITE" id="PS50888"/>
    </source>
</evidence>
<comment type="caution">
    <text evidence="6">The sequence shown here is derived from an EMBL/GenBank/DDBJ whole genome shotgun (WGS) entry which is preliminary data.</text>
</comment>
<keyword evidence="3" id="KW-0804">Transcription</keyword>
<organism evidence="6 7">
    <name type="scientific">Erythroxylum novogranatense</name>
    <dbReference type="NCBI Taxonomy" id="1862640"/>
    <lineage>
        <taxon>Eukaryota</taxon>
        <taxon>Viridiplantae</taxon>
        <taxon>Streptophyta</taxon>
        <taxon>Embryophyta</taxon>
        <taxon>Tracheophyta</taxon>
        <taxon>Spermatophyta</taxon>
        <taxon>Magnoliopsida</taxon>
        <taxon>eudicotyledons</taxon>
        <taxon>Gunneridae</taxon>
        <taxon>Pentapetalae</taxon>
        <taxon>rosids</taxon>
        <taxon>fabids</taxon>
        <taxon>Malpighiales</taxon>
        <taxon>Erythroxylaceae</taxon>
        <taxon>Erythroxylum</taxon>
    </lineage>
</organism>
<dbReference type="InterPro" id="IPR011598">
    <property type="entry name" value="bHLH_dom"/>
</dbReference>
<keyword evidence="7" id="KW-1185">Reference proteome</keyword>
<dbReference type="PANTHER" id="PTHR46665">
    <property type="entry name" value="TRANSCRIPTION FACTOR BHLH041-RELATED-RELATED"/>
    <property type="match status" value="1"/>
</dbReference>
<accession>A0AAV8TQV4</accession>
<dbReference type="EMBL" id="JAIWQS010000004">
    <property type="protein sequence ID" value="KAJ8768469.1"/>
    <property type="molecule type" value="Genomic_DNA"/>
</dbReference>
<dbReference type="AlphaFoldDB" id="A0AAV8TQV4"/>
<dbReference type="PROSITE" id="PS50888">
    <property type="entry name" value="BHLH"/>
    <property type="match status" value="1"/>
</dbReference>
<keyword evidence="4" id="KW-0539">Nucleus</keyword>
<dbReference type="SUPFAM" id="SSF47459">
    <property type="entry name" value="HLH, helix-loop-helix DNA-binding domain"/>
    <property type="match status" value="1"/>
</dbReference>
<dbReference type="GO" id="GO:0046983">
    <property type="term" value="F:protein dimerization activity"/>
    <property type="evidence" value="ECO:0007669"/>
    <property type="project" value="InterPro"/>
</dbReference>
<keyword evidence="2" id="KW-0805">Transcription regulation</keyword>
<evidence type="ECO:0000313" key="6">
    <source>
        <dbReference type="EMBL" id="KAJ8768469.1"/>
    </source>
</evidence>
<evidence type="ECO:0000256" key="4">
    <source>
        <dbReference type="ARBA" id="ARBA00023242"/>
    </source>
</evidence>
<dbReference type="InterPro" id="IPR036638">
    <property type="entry name" value="HLH_DNA-bd_sf"/>
</dbReference>
<dbReference type="Gene3D" id="4.10.280.10">
    <property type="entry name" value="Helix-loop-helix DNA-binding domain"/>
    <property type="match status" value="1"/>
</dbReference>
<sequence>MDYFFQDGSQDDHDLLWPEIFPLQYQRCFMPYTSRPICEIRVDKADKSPCSGNINKRMIEFMRRRFPVRFEAEESESKRCVRHMICERKRREREKEGYSALHSVLPPGTKNDKNSIVSMAGRRIEELKRYKKIMERRNQVLEGELSAMGRGNVGFTKIKIRVPNPASGLDSMLEVLQCLNSMGSKTSDIQSKISCEELVAVIDIEAQIGTAEIQRAVQRTLQEVEGETSMSVPCTN</sequence>
<evidence type="ECO:0000313" key="7">
    <source>
        <dbReference type="Proteomes" id="UP001159364"/>
    </source>
</evidence>
<protein>
    <recommendedName>
        <fullName evidence="5">BHLH domain-containing protein</fullName>
    </recommendedName>
</protein>
<evidence type="ECO:0000256" key="3">
    <source>
        <dbReference type="ARBA" id="ARBA00023163"/>
    </source>
</evidence>
<evidence type="ECO:0000256" key="2">
    <source>
        <dbReference type="ARBA" id="ARBA00023015"/>
    </source>
</evidence>
<name>A0AAV8TQV4_9ROSI</name>
<dbReference type="PANTHER" id="PTHR46665:SF6">
    <property type="entry name" value="TRANSCRIPTION FACTOR BHLH92"/>
    <property type="match status" value="1"/>
</dbReference>
<dbReference type="SMART" id="SM00353">
    <property type="entry name" value="HLH"/>
    <property type="match status" value="1"/>
</dbReference>
<dbReference type="InterPro" id="IPR044658">
    <property type="entry name" value="bHLH92/bHLH041-like"/>
</dbReference>